<evidence type="ECO:0000256" key="9">
    <source>
        <dbReference type="ARBA" id="ARBA00022840"/>
    </source>
</evidence>
<dbReference type="PANTHER" id="PTHR46116:SF26">
    <property type="entry name" value="UBIQUITIN-CONJUGATING ENZYME E2 Z"/>
    <property type="match status" value="1"/>
</dbReference>
<dbReference type="InterPro" id="IPR000608">
    <property type="entry name" value="UBC"/>
</dbReference>
<evidence type="ECO:0000256" key="13">
    <source>
        <dbReference type="ARBA" id="ARBA00042316"/>
    </source>
</evidence>
<keyword evidence="8" id="KW-0833">Ubl conjugation pathway</keyword>
<dbReference type="SMART" id="SM00212">
    <property type="entry name" value="UBCc"/>
    <property type="match status" value="1"/>
</dbReference>
<dbReference type="GO" id="GO:0005634">
    <property type="term" value="C:nucleus"/>
    <property type="evidence" value="ECO:0007669"/>
    <property type="project" value="UniProtKB-SubCell"/>
</dbReference>
<organism evidence="16 17">
    <name type="scientific">Sclerotinia sclerotiorum (strain ATCC 18683 / 1980 / Ss-1)</name>
    <name type="common">White mold</name>
    <name type="synonym">Whetzelinia sclerotiorum</name>
    <dbReference type="NCBI Taxonomy" id="665079"/>
    <lineage>
        <taxon>Eukaryota</taxon>
        <taxon>Fungi</taxon>
        <taxon>Dikarya</taxon>
        <taxon>Ascomycota</taxon>
        <taxon>Pezizomycotina</taxon>
        <taxon>Leotiomycetes</taxon>
        <taxon>Helotiales</taxon>
        <taxon>Sclerotiniaceae</taxon>
        <taxon>Sclerotinia</taxon>
    </lineage>
</organism>
<dbReference type="RefSeq" id="XP_001591446.1">
    <property type="nucleotide sequence ID" value="XM_001591396.1"/>
</dbReference>
<dbReference type="KEGG" id="ssl:SS1G_08073"/>
<sequence length="133" mass="14827">MSNHSVIRIAKELADIQKGPDFSLAVACRDIDVRAVKAIIIGPPDTPYEFGFFDFDVRFGKEYPTRAPTVLAATTNGGRCRFNPNIYAQGKVCLVTTNFPDNRIKILKLNNIKVHGAVKEEKSGHQHKDLNPF</sequence>
<evidence type="ECO:0000256" key="4">
    <source>
        <dbReference type="ARBA" id="ARBA00022490"/>
    </source>
</evidence>
<evidence type="ECO:0000256" key="14">
    <source>
        <dbReference type="ARBA" id="ARBA00042401"/>
    </source>
</evidence>
<gene>
    <name evidence="16" type="ORF">SS1G_08073</name>
</gene>
<proteinExistence type="predicted"/>
<dbReference type="PANTHER" id="PTHR46116">
    <property type="entry name" value="(E3-INDEPENDENT) E2 UBIQUITIN-CONJUGATING ENZYME"/>
    <property type="match status" value="1"/>
</dbReference>
<evidence type="ECO:0000256" key="3">
    <source>
        <dbReference type="ARBA" id="ARBA00012486"/>
    </source>
</evidence>
<dbReference type="GO" id="GO:0061631">
    <property type="term" value="F:ubiquitin conjugating enzyme activity"/>
    <property type="evidence" value="ECO:0007669"/>
    <property type="project" value="UniProtKB-EC"/>
</dbReference>
<feature type="domain" description="UBC core" evidence="15">
    <location>
        <begin position="4"/>
        <end position="133"/>
    </location>
</feature>
<reference evidence="17" key="1">
    <citation type="journal article" date="2011" name="PLoS Genet.">
        <title>Genomic analysis of the necrotrophic fungal pathogens Sclerotinia sclerotiorum and Botrytis cinerea.</title>
        <authorList>
            <person name="Amselem J."/>
            <person name="Cuomo C.A."/>
            <person name="van Kan J.A."/>
            <person name="Viaud M."/>
            <person name="Benito E.P."/>
            <person name="Couloux A."/>
            <person name="Coutinho P.M."/>
            <person name="de Vries R.P."/>
            <person name="Dyer P.S."/>
            <person name="Fillinger S."/>
            <person name="Fournier E."/>
            <person name="Gout L."/>
            <person name="Hahn M."/>
            <person name="Kohn L."/>
            <person name="Lapalu N."/>
            <person name="Plummer K.M."/>
            <person name="Pradier J.M."/>
            <person name="Quevillon E."/>
            <person name="Sharon A."/>
            <person name="Simon A."/>
            <person name="ten Have A."/>
            <person name="Tudzynski B."/>
            <person name="Tudzynski P."/>
            <person name="Wincker P."/>
            <person name="Andrew M."/>
            <person name="Anthouard V."/>
            <person name="Beever R.E."/>
            <person name="Beffa R."/>
            <person name="Benoit I."/>
            <person name="Bouzid O."/>
            <person name="Brault B."/>
            <person name="Chen Z."/>
            <person name="Choquer M."/>
            <person name="Collemare J."/>
            <person name="Cotton P."/>
            <person name="Danchin E.G."/>
            <person name="Da Silva C."/>
            <person name="Gautier A."/>
            <person name="Giraud C."/>
            <person name="Giraud T."/>
            <person name="Gonzalez C."/>
            <person name="Grossetete S."/>
            <person name="Guldener U."/>
            <person name="Henrissat B."/>
            <person name="Howlett B.J."/>
            <person name="Kodira C."/>
            <person name="Kretschmer M."/>
            <person name="Lappartient A."/>
            <person name="Leroch M."/>
            <person name="Levis C."/>
            <person name="Mauceli E."/>
            <person name="Neuveglise C."/>
            <person name="Oeser B."/>
            <person name="Pearson M."/>
            <person name="Poulain J."/>
            <person name="Poussereau N."/>
            <person name="Quesneville H."/>
            <person name="Rascle C."/>
            <person name="Schumacher J."/>
            <person name="Segurens B."/>
            <person name="Sexton A."/>
            <person name="Silva E."/>
            <person name="Sirven C."/>
            <person name="Soanes D.M."/>
            <person name="Talbot N.J."/>
            <person name="Templeton M."/>
            <person name="Yandava C."/>
            <person name="Yarden O."/>
            <person name="Zeng Q."/>
            <person name="Rollins J.A."/>
            <person name="Lebrun M.H."/>
            <person name="Dickman M."/>
        </authorList>
    </citation>
    <scope>NUCLEOTIDE SEQUENCE [LARGE SCALE GENOMIC DNA]</scope>
    <source>
        <strain evidence="17">ATCC 18683 / 1980 / Ss-1</strain>
    </source>
</reference>
<accession>A7ERW8</accession>
<dbReference type="SUPFAM" id="SSF54495">
    <property type="entry name" value="UBC-like"/>
    <property type="match status" value="1"/>
</dbReference>
<keyword evidence="9" id="KW-0067">ATP-binding</keyword>
<dbReference type="GO" id="GO:0005737">
    <property type="term" value="C:cytoplasm"/>
    <property type="evidence" value="ECO:0007669"/>
    <property type="project" value="UniProtKB-SubCell"/>
</dbReference>
<dbReference type="GO" id="GO:0006915">
    <property type="term" value="P:apoptotic process"/>
    <property type="evidence" value="ECO:0007669"/>
    <property type="project" value="UniProtKB-KW"/>
</dbReference>
<evidence type="ECO:0000256" key="8">
    <source>
        <dbReference type="ARBA" id="ARBA00022786"/>
    </source>
</evidence>
<keyword evidence="4" id="KW-0963">Cytoplasm</keyword>
<dbReference type="AlphaFoldDB" id="A7ERW8"/>
<evidence type="ECO:0000259" key="15">
    <source>
        <dbReference type="PROSITE" id="PS50127"/>
    </source>
</evidence>
<evidence type="ECO:0000256" key="6">
    <source>
        <dbReference type="ARBA" id="ARBA00022703"/>
    </source>
</evidence>
<keyword evidence="7" id="KW-0547">Nucleotide-binding</keyword>
<evidence type="ECO:0000256" key="7">
    <source>
        <dbReference type="ARBA" id="ARBA00022741"/>
    </source>
</evidence>
<dbReference type="InterPro" id="IPR016135">
    <property type="entry name" value="UBQ-conjugating_enzyme/RWD"/>
</dbReference>
<dbReference type="Proteomes" id="UP000001312">
    <property type="component" value="Unassembled WGS sequence"/>
</dbReference>
<comment type="subcellular location">
    <subcellularLocation>
        <location evidence="2">Cytoplasm</location>
    </subcellularLocation>
    <subcellularLocation>
        <location evidence="1">Nucleus</location>
    </subcellularLocation>
</comment>
<evidence type="ECO:0000256" key="5">
    <source>
        <dbReference type="ARBA" id="ARBA00022679"/>
    </source>
</evidence>
<evidence type="ECO:0000313" key="16">
    <source>
        <dbReference type="EMBL" id="EDN92210.1"/>
    </source>
</evidence>
<evidence type="ECO:0000256" key="10">
    <source>
        <dbReference type="ARBA" id="ARBA00023242"/>
    </source>
</evidence>
<dbReference type="InParanoid" id="A7ERW8"/>
<dbReference type="Pfam" id="PF00179">
    <property type="entry name" value="UQ_con"/>
    <property type="match status" value="1"/>
</dbReference>
<keyword evidence="10" id="KW-0539">Nucleus</keyword>
<evidence type="ECO:0000256" key="2">
    <source>
        <dbReference type="ARBA" id="ARBA00004496"/>
    </source>
</evidence>
<dbReference type="Gene3D" id="3.10.110.10">
    <property type="entry name" value="Ubiquitin Conjugating Enzyme"/>
    <property type="match status" value="1"/>
</dbReference>
<dbReference type="GeneID" id="5487508"/>
<protein>
    <recommendedName>
        <fullName evidence="11">Ubiquitin-conjugating enzyme E2 Z</fullName>
        <ecNumber evidence="3">2.3.2.23</ecNumber>
    </recommendedName>
    <alternativeName>
        <fullName evidence="12">E2 ubiquitin-conjugating enzyme Z</fullName>
    </alternativeName>
    <alternativeName>
        <fullName evidence="14">Ubiquitin carrier protein Z</fullName>
    </alternativeName>
    <alternativeName>
        <fullName evidence="13">Ubiquitin-protein ligase Z</fullName>
    </alternativeName>
</protein>
<dbReference type="PROSITE" id="PS50127">
    <property type="entry name" value="UBC_2"/>
    <property type="match status" value="1"/>
</dbReference>
<dbReference type="EC" id="2.3.2.23" evidence="3"/>
<name>A7ERW8_SCLS1</name>
<evidence type="ECO:0000313" key="17">
    <source>
        <dbReference type="Proteomes" id="UP000001312"/>
    </source>
</evidence>
<keyword evidence="6" id="KW-0053">Apoptosis</keyword>
<dbReference type="EMBL" id="CH476630">
    <property type="protein sequence ID" value="EDN92210.1"/>
    <property type="molecule type" value="Genomic_DNA"/>
</dbReference>
<dbReference type="STRING" id="665079.A7ERW8"/>
<evidence type="ECO:0000256" key="1">
    <source>
        <dbReference type="ARBA" id="ARBA00004123"/>
    </source>
</evidence>
<evidence type="ECO:0000256" key="12">
    <source>
        <dbReference type="ARBA" id="ARBA00041798"/>
    </source>
</evidence>
<keyword evidence="17" id="KW-1185">Reference proteome</keyword>
<evidence type="ECO:0000256" key="11">
    <source>
        <dbReference type="ARBA" id="ARBA00039894"/>
    </source>
</evidence>
<dbReference type="GO" id="GO:0005524">
    <property type="term" value="F:ATP binding"/>
    <property type="evidence" value="ECO:0007669"/>
    <property type="project" value="UniProtKB-KW"/>
</dbReference>
<keyword evidence="5" id="KW-0808">Transferase</keyword>